<name>A0A382Z5E8_9ZZZZ</name>
<evidence type="ECO:0008006" key="2">
    <source>
        <dbReference type="Google" id="ProtNLM"/>
    </source>
</evidence>
<reference evidence="1" key="1">
    <citation type="submission" date="2018-05" db="EMBL/GenBank/DDBJ databases">
        <authorList>
            <person name="Lanie J.A."/>
            <person name="Ng W.-L."/>
            <person name="Kazmierczak K.M."/>
            <person name="Andrzejewski T.M."/>
            <person name="Davidsen T.M."/>
            <person name="Wayne K.J."/>
            <person name="Tettelin H."/>
            <person name="Glass J.I."/>
            <person name="Rusch D."/>
            <person name="Podicherti R."/>
            <person name="Tsui H.-C.T."/>
            <person name="Winkler M.E."/>
        </authorList>
    </citation>
    <scope>NUCLEOTIDE SEQUENCE</scope>
</reference>
<dbReference type="InterPro" id="IPR036116">
    <property type="entry name" value="FN3_sf"/>
</dbReference>
<proteinExistence type="predicted"/>
<dbReference type="AlphaFoldDB" id="A0A382Z5E8"/>
<sequence>MKLFWGCASPPPAAPVPVPKPVEEPAPVVVIPPSPPKAVSIHFVTYDRDQMIVKWQASSESDFNDYTVLSVKGADETVDTLAKFMDPADTVFSLETFDPTLENWFWILVTNKSG</sequence>
<dbReference type="EMBL" id="UINC01180648">
    <property type="protein sequence ID" value="SVD89958.1"/>
    <property type="molecule type" value="Genomic_DNA"/>
</dbReference>
<dbReference type="SUPFAM" id="SSF49265">
    <property type="entry name" value="Fibronectin type III"/>
    <property type="match status" value="1"/>
</dbReference>
<organism evidence="1">
    <name type="scientific">marine metagenome</name>
    <dbReference type="NCBI Taxonomy" id="408172"/>
    <lineage>
        <taxon>unclassified sequences</taxon>
        <taxon>metagenomes</taxon>
        <taxon>ecological metagenomes</taxon>
    </lineage>
</organism>
<protein>
    <recommendedName>
        <fullName evidence="2">Fibronectin type-III domain-containing protein</fullName>
    </recommendedName>
</protein>
<accession>A0A382Z5E8</accession>
<feature type="non-terminal residue" evidence="1">
    <location>
        <position position="114"/>
    </location>
</feature>
<gene>
    <name evidence="1" type="ORF">METZ01_LOCUS442812</name>
</gene>
<evidence type="ECO:0000313" key="1">
    <source>
        <dbReference type="EMBL" id="SVD89958.1"/>
    </source>
</evidence>